<comment type="similarity">
    <text evidence="2 7 8">Belongs to the chorismate synthase family.</text>
</comment>
<feature type="binding site" evidence="7">
    <location>
        <position position="285"/>
    </location>
    <ligand>
        <name>FMN</name>
        <dbReference type="ChEBI" id="CHEBI:58210"/>
    </ligand>
</feature>
<protein>
    <recommendedName>
        <fullName evidence="3 7">Chorismate synthase</fullName>
        <shortName evidence="7">CS</shortName>
        <ecNumber evidence="3 7">4.2.3.5</ecNumber>
    </recommendedName>
    <alternativeName>
        <fullName evidence="7">5-enolpyruvylshikimate-3-phosphate phospholyase</fullName>
    </alternativeName>
</protein>
<dbReference type="SUPFAM" id="SSF103263">
    <property type="entry name" value="Chorismate synthase, AroC"/>
    <property type="match status" value="1"/>
</dbReference>
<proteinExistence type="inferred from homology"/>
<dbReference type="GO" id="GO:0008652">
    <property type="term" value="P:amino acid biosynthetic process"/>
    <property type="evidence" value="ECO:0007669"/>
    <property type="project" value="UniProtKB-KW"/>
</dbReference>
<organism evidence="9">
    <name type="scientific">Alloyangia sp. H15</name>
    <dbReference type="NCBI Taxonomy" id="3029062"/>
    <lineage>
        <taxon>Bacteria</taxon>
        <taxon>Pseudomonadati</taxon>
        <taxon>Pseudomonadota</taxon>
        <taxon>Alphaproteobacteria</taxon>
        <taxon>Rhodobacterales</taxon>
        <taxon>Roseobacteraceae</taxon>
        <taxon>Alloyangia</taxon>
    </lineage>
</organism>
<feature type="binding site" evidence="7">
    <location>
        <position position="48"/>
    </location>
    <ligand>
        <name>NADP(+)</name>
        <dbReference type="ChEBI" id="CHEBI:58349"/>
    </ligand>
</feature>
<dbReference type="GO" id="GO:0004107">
    <property type="term" value="F:chorismate synthase activity"/>
    <property type="evidence" value="ECO:0007669"/>
    <property type="project" value="UniProtKB-UniRule"/>
</dbReference>
<dbReference type="InterPro" id="IPR035904">
    <property type="entry name" value="Chorismate_synth_AroC_sf"/>
</dbReference>
<feature type="binding site" evidence="7">
    <location>
        <begin position="300"/>
        <end position="304"/>
    </location>
    <ligand>
        <name>FMN</name>
        <dbReference type="ChEBI" id="CHEBI:58210"/>
    </ligand>
</feature>
<feature type="binding site" evidence="7">
    <location>
        <position position="54"/>
    </location>
    <ligand>
        <name>NADP(+)</name>
        <dbReference type="ChEBI" id="CHEBI:58349"/>
    </ligand>
</feature>
<evidence type="ECO:0000256" key="6">
    <source>
        <dbReference type="ARBA" id="ARBA00023239"/>
    </source>
</evidence>
<keyword evidence="6 7" id="KW-0456">Lyase</keyword>
<dbReference type="CDD" id="cd07304">
    <property type="entry name" value="Chorismate_synthase"/>
    <property type="match status" value="1"/>
</dbReference>
<keyword evidence="7" id="KW-0521">NADP</keyword>
<evidence type="ECO:0000256" key="1">
    <source>
        <dbReference type="ARBA" id="ARBA00005044"/>
    </source>
</evidence>
<feature type="binding site" evidence="7">
    <location>
        <begin position="125"/>
        <end position="127"/>
    </location>
    <ligand>
        <name>FMN</name>
        <dbReference type="ChEBI" id="CHEBI:58210"/>
    </ligand>
</feature>
<dbReference type="GO" id="GO:0010181">
    <property type="term" value="F:FMN binding"/>
    <property type="evidence" value="ECO:0007669"/>
    <property type="project" value="TreeGrafter"/>
</dbReference>
<dbReference type="PANTHER" id="PTHR21085">
    <property type="entry name" value="CHORISMATE SYNTHASE"/>
    <property type="match status" value="1"/>
</dbReference>
<dbReference type="PROSITE" id="PS00789">
    <property type="entry name" value="CHORISMATE_SYNTHASE_3"/>
    <property type="match status" value="1"/>
</dbReference>
<dbReference type="PROSITE" id="PS00787">
    <property type="entry name" value="CHORISMATE_SYNTHASE_1"/>
    <property type="match status" value="1"/>
</dbReference>
<comment type="function">
    <text evidence="7">Catalyzes the anti-1,4-elimination of the C-3 phosphate and the C-6 proR hydrogen from 5-enolpyruvylshikimate-3-phosphate (EPSP) to yield chorismate, which is the branch point compound that serves as the starting substrate for the three terminal pathways of aromatic amino acid biosynthesis. This reaction introduces a second double bond into the aromatic ring system.</text>
</comment>
<dbReference type="InterPro" id="IPR020541">
    <property type="entry name" value="Chorismate_synthase_CS"/>
</dbReference>
<name>A0AAU8AIP3_9RHOB</name>
<evidence type="ECO:0000256" key="8">
    <source>
        <dbReference type="RuleBase" id="RU000605"/>
    </source>
</evidence>
<evidence type="ECO:0000256" key="2">
    <source>
        <dbReference type="ARBA" id="ARBA00008014"/>
    </source>
</evidence>
<sequence length="366" mass="38896">MSLNTFGHLFRVTTWGESHGPALGATVDGCPPGVPIDEATLQHWLDLRKPGQNKYTTQRREPDAVRILSGVFEGQTTGTPVQLMIENTDQRSKDYSEIAAKFRPGHADITYFQKYGIRDYRGGGRSSARETAARVAAGGLARAALAELAPGISITGYMVQMGPQAIDRSRFDWDEIARNPFWCPDAETAEGWADYLDGLRKSGDSVGAVIEVTARGVPAGLGAPIYGKLDTDLAAAMMSINAVKAVEIGEGMAAAMLTGTQNADEITMGPDGPVYSSNHAGGILGGISTGQDVVVRFAVKPTSSILTPRRTLTVTGEETEIVTKGRHDPCVGIRAVPVGEAMMACVILDHLLLHRGQIGANRGHIG</sequence>
<dbReference type="Pfam" id="PF01264">
    <property type="entry name" value="Chorismate_synt"/>
    <property type="match status" value="1"/>
</dbReference>
<evidence type="ECO:0000256" key="5">
    <source>
        <dbReference type="ARBA" id="ARBA00023141"/>
    </source>
</evidence>
<keyword evidence="7" id="KW-0274">FAD</keyword>
<dbReference type="GO" id="GO:0009073">
    <property type="term" value="P:aromatic amino acid family biosynthetic process"/>
    <property type="evidence" value="ECO:0007669"/>
    <property type="project" value="UniProtKB-KW"/>
</dbReference>
<comment type="subunit">
    <text evidence="7">Homotetramer.</text>
</comment>
<keyword evidence="4 7" id="KW-0028">Amino-acid biosynthesis</keyword>
<dbReference type="GO" id="GO:0005829">
    <property type="term" value="C:cytosol"/>
    <property type="evidence" value="ECO:0007669"/>
    <property type="project" value="TreeGrafter"/>
</dbReference>
<reference evidence="9" key="1">
    <citation type="submission" date="2023-02" db="EMBL/GenBank/DDBJ databases">
        <title>Description and genomic characterization of Salipiger bruguierae sp. nov., isolated from the sediment of mangrove plant Bruguiera sexangula.</title>
        <authorList>
            <person name="Long M."/>
        </authorList>
    </citation>
    <scope>NUCLEOTIDE SEQUENCE</scope>
    <source>
        <strain evidence="9">H15</strain>
    </source>
</reference>
<keyword evidence="5 7" id="KW-0057">Aromatic amino acid biosynthesis</keyword>
<dbReference type="EMBL" id="CP123384">
    <property type="protein sequence ID" value="XCC94287.1"/>
    <property type="molecule type" value="Genomic_DNA"/>
</dbReference>
<dbReference type="RefSeq" id="WP_353473105.1">
    <property type="nucleotide sequence ID" value="NZ_CP123384.1"/>
</dbReference>
<feature type="binding site" evidence="7">
    <location>
        <position position="326"/>
    </location>
    <ligand>
        <name>FMN</name>
        <dbReference type="ChEBI" id="CHEBI:58210"/>
    </ligand>
</feature>
<dbReference type="InterPro" id="IPR000453">
    <property type="entry name" value="Chorismate_synth"/>
</dbReference>
<dbReference type="PANTHER" id="PTHR21085:SF0">
    <property type="entry name" value="CHORISMATE SYNTHASE"/>
    <property type="match status" value="1"/>
</dbReference>
<gene>
    <name evidence="7 9" type="primary">aroC</name>
    <name evidence="9" type="ORF">PVT71_03490</name>
</gene>
<dbReference type="HAMAP" id="MF_00300">
    <property type="entry name" value="Chorismate_synth"/>
    <property type="match status" value="1"/>
</dbReference>
<comment type="catalytic activity">
    <reaction evidence="7 8">
        <text>5-O-(1-carboxyvinyl)-3-phosphoshikimate = chorismate + phosphate</text>
        <dbReference type="Rhea" id="RHEA:21020"/>
        <dbReference type="ChEBI" id="CHEBI:29748"/>
        <dbReference type="ChEBI" id="CHEBI:43474"/>
        <dbReference type="ChEBI" id="CHEBI:57701"/>
        <dbReference type="EC" id="4.2.3.5"/>
    </reaction>
</comment>
<dbReference type="Gene3D" id="3.60.150.10">
    <property type="entry name" value="Chorismate synthase AroC"/>
    <property type="match status" value="1"/>
</dbReference>
<dbReference type="NCBIfam" id="TIGR00033">
    <property type="entry name" value="aroC"/>
    <property type="match status" value="1"/>
</dbReference>
<dbReference type="EC" id="4.2.3.5" evidence="3 7"/>
<comment type="pathway">
    <text evidence="1 7 8">Metabolic intermediate biosynthesis; chorismate biosynthesis; chorismate from D-erythrose 4-phosphate and phosphoenolpyruvate: step 7/7.</text>
</comment>
<evidence type="ECO:0000256" key="4">
    <source>
        <dbReference type="ARBA" id="ARBA00022605"/>
    </source>
</evidence>
<accession>A0AAU8AIP3</accession>
<dbReference type="PIRSF" id="PIRSF001456">
    <property type="entry name" value="Chorismate_synth"/>
    <property type="match status" value="1"/>
</dbReference>
<evidence type="ECO:0000256" key="7">
    <source>
        <dbReference type="HAMAP-Rule" id="MF_00300"/>
    </source>
</evidence>
<keyword evidence="7" id="KW-0288">FMN</keyword>
<comment type="cofactor">
    <cofactor evidence="7 8">
        <name>FMNH2</name>
        <dbReference type="ChEBI" id="CHEBI:57618"/>
    </cofactor>
    <text evidence="7 8">Reduced FMN (FMNH(2)).</text>
</comment>
<evidence type="ECO:0000313" key="9">
    <source>
        <dbReference type="EMBL" id="XCC94287.1"/>
    </source>
</evidence>
<keyword evidence="7" id="KW-0285">Flavoprotein</keyword>
<dbReference type="AlphaFoldDB" id="A0AAU8AIP3"/>
<evidence type="ECO:0000256" key="3">
    <source>
        <dbReference type="ARBA" id="ARBA00013036"/>
    </source>
</evidence>
<feature type="binding site" evidence="7">
    <location>
        <begin position="241"/>
        <end position="242"/>
    </location>
    <ligand>
        <name>FMN</name>
        <dbReference type="ChEBI" id="CHEBI:58210"/>
    </ligand>
</feature>
<dbReference type="NCBIfam" id="NF003793">
    <property type="entry name" value="PRK05382.1"/>
    <property type="match status" value="1"/>
</dbReference>
<dbReference type="GO" id="GO:0009423">
    <property type="term" value="P:chorismate biosynthetic process"/>
    <property type="evidence" value="ECO:0007669"/>
    <property type="project" value="UniProtKB-UniRule"/>
</dbReference>